<dbReference type="Gene3D" id="3.40.50.300">
    <property type="entry name" value="P-loop containing nucleotide triphosphate hydrolases"/>
    <property type="match status" value="1"/>
</dbReference>
<evidence type="ECO:0000256" key="5">
    <source>
        <dbReference type="ARBA" id="ARBA00022741"/>
    </source>
</evidence>
<evidence type="ECO:0000256" key="1">
    <source>
        <dbReference type="ARBA" id="ARBA00004141"/>
    </source>
</evidence>
<dbReference type="GO" id="GO:0016020">
    <property type="term" value="C:membrane"/>
    <property type="evidence" value="ECO:0007669"/>
    <property type="project" value="UniProtKB-SubCell"/>
</dbReference>
<dbReference type="InterPro" id="IPR017871">
    <property type="entry name" value="ABC_transporter-like_CS"/>
</dbReference>
<evidence type="ECO:0000259" key="10">
    <source>
        <dbReference type="PROSITE" id="PS50893"/>
    </source>
</evidence>
<keyword evidence="3" id="KW-0813">Transport</keyword>
<dbReference type="InterPro" id="IPR003439">
    <property type="entry name" value="ABC_transporter-like_ATP-bd"/>
</dbReference>
<dbReference type="SUPFAM" id="SSF52540">
    <property type="entry name" value="P-loop containing nucleoside triphosphate hydrolases"/>
    <property type="match status" value="1"/>
</dbReference>
<evidence type="ECO:0000256" key="6">
    <source>
        <dbReference type="ARBA" id="ARBA00022840"/>
    </source>
</evidence>
<dbReference type="Proteomes" id="UP000030751">
    <property type="component" value="Unassembled WGS sequence"/>
</dbReference>
<dbReference type="EMBL" id="KI981338">
    <property type="protein sequence ID" value="EXA28557.1"/>
    <property type="molecule type" value="Genomic_DNA"/>
</dbReference>
<evidence type="ECO:0000256" key="3">
    <source>
        <dbReference type="ARBA" id="ARBA00022448"/>
    </source>
</evidence>
<evidence type="ECO:0000256" key="9">
    <source>
        <dbReference type="SAM" id="MobiDB-lite"/>
    </source>
</evidence>
<reference evidence="11" key="1">
    <citation type="submission" date="2011-10" db="EMBL/GenBank/DDBJ databases">
        <title>The Genome Sequence of Fusarium oxysporum HDV247.</title>
        <authorList>
            <consortium name="The Broad Institute Genome Sequencing Platform"/>
            <person name="Ma L.-J."/>
            <person name="Gale L.R."/>
            <person name="Schwartz D.C."/>
            <person name="Zhou S."/>
            <person name="Corby-Kistler H."/>
            <person name="Young S.K."/>
            <person name="Zeng Q."/>
            <person name="Gargeya S."/>
            <person name="Fitzgerald M."/>
            <person name="Haas B."/>
            <person name="Abouelleil A."/>
            <person name="Alvarado L."/>
            <person name="Arachchi H.M."/>
            <person name="Berlin A."/>
            <person name="Brown A."/>
            <person name="Chapman S.B."/>
            <person name="Chen Z."/>
            <person name="Dunbar C."/>
            <person name="Freedman E."/>
            <person name="Gearin G."/>
            <person name="Goldberg J."/>
            <person name="Griggs A."/>
            <person name="Gujja S."/>
            <person name="Heiman D."/>
            <person name="Howarth C."/>
            <person name="Larson L."/>
            <person name="Lui A."/>
            <person name="MacDonald P.J.P."/>
            <person name="Montmayeur A."/>
            <person name="Murphy C."/>
            <person name="Neiman D."/>
            <person name="Pearson M."/>
            <person name="Priest M."/>
            <person name="Roberts A."/>
            <person name="Saif S."/>
            <person name="Shea T."/>
            <person name="Shenoy N."/>
            <person name="Sisk P."/>
            <person name="Stolte C."/>
            <person name="Sykes S."/>
            <person name="Wortman J."/>
            <person name="Nusbaum C."/>
            <person name="Birren B."/>
        </authorList>
    </citation>
    <scope>NUCLEOTIDE SEQUENCE [LARGE SCALE GENOMIC DNA]</scope>
    <source>
        <strain evidence="11">HDV247</strain>
    </source>
</reference>
<comment type="similarity">
    <text evidence="2">Belongs to the ABC transporter superfamily. ABCC family. Conjugate transporter (TC 3.A.1.208) subfamily.</text>
</comment>
<dbReference type="GO" id="GO:0005524">
    <property type="term" value="F:ATP binding"/>
    <property type="evidence" value="ECO:0007669"/>
    <property type="project" value="UniProtKB-KW"/>
</dbReference>
<evidence type="ECO:0000256" key="7">
    <source>
        <dbReference type="ARBA" id="ARBA00022989"/>
    </source>
</evidence>
<keyword evidence="5" id="KW-0547">Nucleotide-binding</keyword>
<keyword evidence="6" id="KW-0067">ATP-binding</keyword>
<evidence type="ECO:0000256" key="2">
    <source>
        <dbReference type="ARBA" id="ARBA00009726"/>
    </source>
</evidence>
<dbReference type="PANTHER" id="PTHR24223">
    <property type="entry name" value="ATP-BINDING CASSETTE SUB-FAMILY C"/>
    <property type="match status" value="1"/>
</dbReference>
<comment type="subcellular location">
    <subcellularLocation>
        <location evidence="1">Membrane</location>
        <topology evidence="1">Multi-pass membrane protein</topology>
    </subcellularLocation>
</comment>
<accession>W9NF08</accession>
<dbReference type="GO" id="GO:0016887">
    <property type="term" value="F:ATP hydrolysis activity"/>
    <property type="evidence" value="ECO:0007669"/>
    <property type="project" value="InterPro"/>
</dbReference>
<dbReference type="GO" id="GO:0042626">
    <property type="term" value="F:ATPase-coupled transmembrane transporter activity"/>
    <property type="evidence" value="ECO:0007669"/>
    <property type="project" value="TreeGrafter"/>
</dbReference>
<feature type="region of interest" description="Disordered" evidence="9">
    <location>
        <begin position="168"/>
        <end position="205"/>
    </location>
</feature>
<feature type="domain" description="ABC transporter" evidence="10">
    <location>
        <begin position="51"/>
        <end position="305"/>
    </location>
</feature>
<dbReference type="InterPro" id="IPR050173">
    <property type="entry name" value="ABC_transporter_C-like"/>
</dbReference>
<proteinExistence type="inferred from homology"/>
<evidence type="ECO:0000256" key="8">
    <source>
        <dbReference type="ARBA" id="ARBA00023136"/>
    </source>
</evidence>
<dbReference type="FunFam" id="3.40.50.300:FF:000838">
    <property type="entry name" value="ABC multidrug transporter (Eurofung)"/>
    <property type="match status" value="1"/>
</dbReference>
<dbReference type="InterPro" id="IPR003593">
    <property type="entry name" value="AAA+_ATPase"/>
</dbReference>
<evidence type="ECO:0000313" key="11">
    <source>
        <dbReference type="EMBL" id="EXA28557.1"/>
    </source>
</evidence>
<keyword evidence="8" id="KW-0472">Membrane</keyword>
<reference evidence="11" key="2">
    <citation type="submission" date="2014-02" db="EMBL/GenBank/DDBJ databases">
        <title>Annotation of the Genome Sequence of Fusarium oxysporum HDV247.</title>
        <authorList>
            <consortium name="The Broad Institute Genomics Platform"/>
            <person name="Ma L.-J."/>
            <person name="Corby-Kistler H."/>
            <person name="Broz K."/>
            <person name="Gale L.R."/>
            <person name="Jonkers W."/>
            <person name="O'Donnell K."/>
            <person name="Ploetz R."/>
            <person name="Steinberg C."/>
            <person name="Schwartz D.C."/>
            <person name="VanEtten H."/>
            <person name="Zhou S."/>
            <person name="Young S.K."/>
            <person name="Zeng Q."/>
            <person name="Gargeya S."/>
            <person name="Fitzgerald M."/>
            <person name="Abouelleil A."/>
            <person name="Alvarado L."/>
            <person name="Chapman S.B."/>
            <person name="Gainer-Dewar J."/>
            <person name="Goldberg J."/>
            <person name="Griggs A."/>
            <person name="Gujja S."/>
            <person name="Hansen M."/>
            <person name="Howarth C."/>
            <person name="Imamovic A."/>
            <person name="Ireland A."/>
            <person name="Larimer J."/>
            <person name="McCowan C."/>
            <person name="Murphy C."/>
            <person name="Pearson M."/>
            <person name="Poon T.W."/>
            <person name="Priest M."/>
            <person name="Roberts A."/>
            <person name="Saif S."/>
            <person name="Shea T."/>
            <person name="Sykes S."/>
            <person name="Wortman J."/>
            <person name="Nusbaum C."/>
            <person name="Birren B."/>
        </authorList>
    </citation>
    <scope>NUCLEOTIDE SEQUENCE</scope>
    <source>
        <strain evidence="11">HDV247</strain>
    </source>
</reference>
<keyword evidence="7" id="KW-1133">Transmembrane helix</keyword>
<dbReference type="HOGENOM" id="CLU_000604_1_9_1"/>
<dbReference type="CDD" id="cd03244">
    <property type="entry name" value="ABCC_MRP_domain2"/>
    <property type="match status" value="1"/>
</dbReference>
<dbReference type="Pfam" id="PF00005">
    <property type="entry name" value="ABC_tran"/>
    <property type="match status" value="1"/>
</dbReference>
<dbReference type="OrthoDB" id="6500128at2759"/>
<gene>
    <name evidence="11" type="ORF">FOVG_19847</name>
</gene>
<dbReference type="InterPro" id="IPR027417">
    <property type="entry name" value="P-loop_NTPase"/>
</dbReference>
<keyword evidence="4" id="KW-0812">Transmembrane</keyword>
<dbReference type="PROSITE" id="PS50893">
    <property type="entry name" value="ABC_TRANSPORTER_2"/>
    <property type="match status" value="1"/>
</dbReference>
<evidence type="ECO:0000256" key="4">
    <source>
        <dbReference type="ARBA" id="ARBA00022692"/>
    </source>
</evidence>
<protein>
    <recommendedName>
        <fullName evidence="10">ABC transporter domain-containing protein</fullName>
    </recommendedName>
</protein>
<sequence>MIRQSAEIENNMNSVERMLHYAYNIEQEPAHQVDNVDKELKSRQWPHAGHVQFQSFTLSHRPGLEPALKDVNLDIKAGEKVGIVGRTGAGKTTLISALLRITEPTSGRILIDGVDIHTVGLHLLRSSLSVISQDAVLLAGTVRYNLDPFQQYDDEWLQQCLDRVGLGQSSKEQDKEAEENEKHDSASSSEGSSLNLDSEVKENGSNISQGQRSLISIARALVRKSKIVILDEATASIDGRADAKLQAMLNEVVGDATVLTVAHRLDTIVATCDKVVVMDSGRVVEFDTISELYASPGSVFRSLCDAAKISI</sequence>
<organism evidence="11">
    <name type="scientific">Fusarium oxysporum f. sp. pisi HDV247</name>
    <dbReference type="NCBI Taxonomy" id="1080344"/>
    <lineage>
        <taxon>Eukaryota</taxon>
        <taxon>Fungi</taxon>
        <taxon>Dikarya</taxon>
        <taxon>Ascomycota</taxon>
        <taxon>Pezizomycotina</taxon>
        <taxon>Sordariomycetes</taxon>
        <taxon>Hypocreomycetidae</taxon>
        <taxon>Hypocreales</taxon>
        <taxon>Nectriaceae</taxon>
        <taxon>Fusarium</taxon>
        <taxon>Fusarium oxysporum species complex</taxon>
    </lineage>
</organism>
<dbReference type="PANTHER" id="PTHR24223:SF456">
    <property type="entry name" value="MULTIDRUG RESISTANCE-ASSOCIATED PROTEIN LETHAL(2)03659"/>
    <property type="match status" value="1"/>
</dbReference>
<dbReference type="SMART" id="SM00382">
    <property type="entry name" value="AAA"/>
    <property type="match status" value="1"/>
</dbReference>
<feature type="compositionally biased region" description="Low complexity" evidence="9">
    <location>
        <begin position="186"/>
        <end position="197"/>
    </location>
</feature>
<dbReference type="PROSITE" id="PS00211">
    <property type="entry name" value="ABC_TRANSPORTER_1"/>
    <property type="match status" value="1"/>
</dbReference>
<dbReference type="AlphaFoldDB" id="W9NF08"/>
<name>W9NF08_FUSOX</name>